<keyword evidence="3" id="KW-1185">Reference proteome</keyword>
<name>A0A919SWP7_9ACTN</name>
<dbReference type="EMBL" id="BOQP01000036">
    <property type="protein sequence ID" value="GIM79054.1"/>
    <property type="molecule type" value="Genomic_DNA"/>
</dbReference>
<evidence type="ECO:0000313" key="3">
    <source>
        <dbReference type="Proteomes" id="UP000680865"/>
    </source>
</evidence>
<sequence length="111" mass="12051">MVSRVLKMLTTQGDPITVGANEPPPMEFLLRSLPNQHLEILAATYFGGRTTTEAAQLLGLAPEVAKARLYHAMRDLSRMVAISRPGHLVPRTRGASGECVVHRPAPGRGNR</sequence>
<dbReference type="AlphaFoldDB" id="A0A919SWP7"/>
<dbReference type="InterPro" id="IPR036388">
    <property type="entry name" value="WH-like_DNA-bd_sf"/>
</dbReference>
<dbReference type="Gene3D" id="1.10.10.10">
    <property type="entry name" value="Winged helix-like DNA-binding domain superfamily/Winged helix DNA-binding domain"/>
    <property type="match status" value="1"/>
</dbReference>
<gene>
    <name evidence="2" type="ORF">Aco04nite_63570</name>
</gene>
<accession>A0A919SWP7</accession>
<dbReference type="InterPro" id="IPR013324">
    <property type="entry name" value="RNA_pol_sigma_r3/r4-like"/>
</dbReference>
<reference evidence="2" key="1">
    <citation type="submission" date="2021-03" db="EMBL/GenBank/DDBJ databases">
        <title>Whole genome shotgun sequence of Actinoplanes consettensis NBRC 14913.</title>
        <authorList>
            <person name="Komaki H."/>
            <person name="Tamura T."/>
        </authorList>
    </citation>
    <scope>NUCLEOTIDE SEQUENCE</scope>
    <source>
        <strain evidence="2">NBRC 14913</strain>
    </source>
</reference>
<dbReference type="Proteomes" id="UP000680865">
    <property type="component" value="Unassembled WGS sequence"/>
</dbReference>
<feature type="region of interest" description="Disordered" evidence="1">
    <location>
        <begin position="92"/>
        <end position="111"/>
    </location>
</feature>
<protein>
    <submittedName>
        <fullName evidence="2">Uncharacterized protein</fullName>
    </submittedName>
</protein>
<organism evidence="2 3">
    <name type="scientific">Winogradskya consettensis</name>
    <dbReference type="NCBI Taxonomy" id="113560"/>
    <lineage>
        <taxon>Bacteria</taxon>
        <taxon>Bacillati</taxon>
        <taxon>Actinomycetota</taxon>
        <taxon>Actinomycetes</taxon>
        <taxon>Micromonosporales</taxon>
        <taxon>Micromonosporaceae</taxon>
        <taxon>Winogradskya</taxon>
    </lineage>
</organism>
<comment type="caution">
    <text evidence="2">The sequence shown here is derived from an EMBL/GenBank/DDBJ whole genome shotgun (WGS) entry which is preliminary data.</text>
</comment>
<evidence type="ECO:0000256" key="1">
    <source>
        <dbReference type="SAM" id="MobiDB-lite"/>
    </source>
</evidence>
<dbReference type="SUPFAM" id="SSF88659">
    <property type="entry name" value="Sigma3 and sigma4 domains of RNA polymerase sigma factors"/>
    <property type="match status" value="1"/>
</dbReference>
<evidence type="ECO:0000313" key="2">
    <source>
        <dbReference type="EMBL" id="GIM79054.1"/>
    </source>
</evidence>
<proteinExistence type="predicted"/>